<dbReference type="SUPFAM" id="SSF56801">
    <property type="entry name" value="Acetyl-CoA synthetase-like"/>
    <property type="match status" value="1"/>
</dbReference>
<dbReference type="InterPro" id="IPR009081">
    <property type="entry name" value="PP-bd_ACP"/>
</dbReference>
<dbReference type="InterPro" id="IPR001242">
    <property type="entry name" value="Condensation_dom"/>
</dbReference>
<evidence type="ECO:0000313" key="7">
    <source>
        <dbReference type="Proteomes" id="UP000053477"/>
    </source>
</evidence>
<dbReference type="InParanoid" id="A0A0H2RQN6"/>
<accession>A0A0H2RQN6</accession>
<evidence type="ECO:0000256" key="1">
    <source>
        <dbReference type="ARBA" id="ARBA00022450"/>
    </source>
</evidence>
<feature type="domain" description="Carrier" evidence="5">
    <location>
        <begin position="751"/>
        <end position="831"/>
    </location>
</feature>
<reference evidence="6 7" key="1">
    <citation type="submission" date="2015-04" db="EMBL/GenBank/DDBJ databases">
        <title>Complete genome sequence of Schizopora paradoxa KUC8140, a cosmopolitan wood degrader in East Asia.</title>
        <authorList>
            <consortium name="DOE Joint Genome Institute"/>
            <person name="Min B."/>
            <person name="Park H."/>
            <person name="Jang Y."/>
            <person name="Kim J.-J."/>
            <person name="Kim K.H."/>
            <person name="Pangilinan J."/>
            <person name="Lipzen A."/>
            <person name="Riley R."/>
            <person name="Grigoriev I.V."/>
            <person name="Spatafora J.W."/>
            <person name="Choi I.-G."/>
        </authorList>
    </citation>
    <scope>NUCLEOTIDE SEQUENCE [LARGE SCALE GENOMIC DNA]</scope>
    <source>
        <strain evidence="6 7">KUC8140</strain>
    </source>
</reference>
<keyword evidence="3" id="KW-0436">Ligase</keyword>
<gene>
    <name evidence="6" type="ORF">SCHPADRAFT_903494</name>
</gene>
<dbReference type="Proteomes" id="UP000053477">
    <property type="component" value="Unassembled WGS sequence"/>
</dbReference>
<dbReference type="Gene3D" id="3.30.559.10">
    <property type="entry name" value="Chloramphenicol acetyltransferase-like domain"/>
    <property type="match status" value="3"/>
</dbReference>
<dbReference type="Gene3D" id="3.40.50.12780">
    <property type="entry name" value="N-terminal domain of ligase-like"/>
    <property type="match status" value="1"/>
</dbReference>
<dbReference type="Pfam" id="PF00501">
    <property type="entry name" value="AMP-binding"/>
    <property type="match status" value="1"/>
</dbReference>
<dbReference type="Pfam" id="PF00550">
    <property type="entry name" value="PP-binding"/>
    <property type="match status" value="3"/>
</dbReference>
<dbReference type="SUPFAM" id="SSF52777">
    <property type="entry name" value="CoA-dependent acyltransferases"/>
    <property type="match status" value="6"/>
</dbReference>
<evidence type="ECO:0000259" key="5">
    <source>
        <dbReference type="PROSITE" id="PS50075"/>
    </source>
</evidence>
<keyword evidence="1" id="KW-0596">Phosphopantetheine</keyword>
<dbReference type="PROSITE" id="PS50075">
    <property type="entry name" value="CARRIER"/>
    <property type="match status" value="2"/>
</dbReference>
<dbReference type="InterPro" id="IPR006162">
    <property type="entry name" value="Ppantetheine_attach_site"/>
</dbReference>
<name>A0A0H2RQN6_9AGAM</name>
<dbReference type="InterPro" id="IPR023213">
    <property type="entry name" value="CAT-like_dom_sf"/>
</dbReference>
<dbReference type="PANTHER" id="PTHR45527">
    <property type="entry name" value="NONRIBOSOMAL PEPTIDE SYNTHETASE"/>
    <property type="match status" value="1"/>
</dbReference>
<sequence>MPIQADSANQDVMDALEGYGNISLPDLSHARNPTPGFISIETNVHPGCTEGHLVAALARCLGTYCAVNDILMGWPTSHGAQRAVRVRWLDTTTWNQIIQGLSPFPVSEDDLRLSIGIQSRQSPFVALVSSDSTEANTDHPLVASLSGSRVSMKFSTEVFHESTASILLSQVREALARTVEEPDQSVSLSFLSGDLLSRVDLTPEVAPYTHIPNVDFVTEFLPLRDPESIVLEYHPDLSTTGGVPQSLTFRELRSLSNQFARYLLKLGLNLEDKVAVSLPKCLNLYVAMMGIWKAGGCYVPVDPDLPLERREFIVKDSNAQFVVNTDNVRLHLENAAQYSKDDINVAHPDALSYMLYTSGTTGTPKGCLLTQRGLTQAIMGLSFDAKFDDCENPRFLAVAAIAFDVHISEFLLPCALGMTHVVVPRTQVLEDLALWIRELRITHFGTVPSLIEATLIHIDDADFFLRYISCGGEKMTDVILERWGGHPVTKLVNYYGPSEVTIGCSSMRMSPNTRKESIGRIFANSTAYVVDENLELVIRGAAGELLVGGPLVGRGYHRRDDLTKKSFVTWEGQKLYRTGDLVRLMPDDTMEMLGRIDTQIKLRGVRIEVEGISSIVRNAAMKTPGLSSKTKVDVYTILGRHPSIQSDQLVSFVTWTTGASISERRSRQPKVLLESPKGMAMAIKDACKTGLASYMRPAHIIFVEFLPLNSNGKTDARALGSIFTSQDLQMLSAQYATANEVPNQQDNNLSRSLTKLEEEVIDVVSHLSSVPQSSINLGSNLFELGFDSLKFIRLTAELRSKFSLTAQQWSVTEAMSSESILQISSTISSRLNADLKPEHISSSDTFISNFEARMRQRLINAYDLDSIDGVYPTFPLQDGVLYRSSSDDALYIQHVIMKIGSGTSESSLKGAWETVQLRHEILRTVFYFSDAIAQIVLKADHSVLPWHSETETNADNSKPFSTRFYEDQSRAVESDINTNISTKPPFRILLVKDETATHLVLSIHHAIFDARSLDLLFADVERAYHEQALEDHASLSESLSCIYATDASKAKQFWRNMFNGFRWPRMAPAASKSERSSSLDITLNTRYEDLLARAHKARVTLSNLCAVAFAVCLARHVYEASDLAFGTIASGRSFADKKYDDAQCPLLTVIPTRVNLNKGVAVLQDLQRETIEALRYSHIPLGHIQQWVRPGQQLFEILFSMAIEETHVPSLWDVVSSTQPAADFPLAVEVMRNEKANEMHINAAFTGTFKESIVWRILQEFEGVLMSLSADASTNPLDSFTPVRPNGSAIELISQVEEGEGVDSDMLDDARDENLESKLRDVVSRFLDISPDKLDANASLVSLGLDSIKSIGLSRSLKADGLKITAVELMQHSSLRRLARFLQSGSAESVVANKVYTTDATELLESRRREIAAIVNVHDLQLGDDDLVDLFPTTDLQSGMLSQTINSAENLYIHEFIFKIDPSVDIERLRDAWSATIKECDILRTSFHFLVDPGVWIQAVHSMVNSNWHDLNKPTDKSLAEEVQEFIRANNLSEEVALSRPPVHFLVRYEGASRCPSHLVLVLHHALYDGISIPILKRRVEAHYGRERHDDSQTPTSTVQFHDLLGQMIYQEVHGVEYWTKYVDGYHPLALPRTPAREVISTDIAYTTKRRISVSPSSLRDAISIYGVTTQCLGQAIMAERLANIYESGDVVFGHVLSGRNLHGSEDVVGPMITSVPCRVRLNASMKVNLATIRSIHWHNVEAGSWQHISLRKIQQGLGLRSLWDSLFVFQSQESLASPGAQAMVFDDSVEETLKLQYALNVEMYQTEGGFVLKAACQSNAMTSDGLRAFVDDFAGRLLEIIDTPLTESVNSSLQSGIFSAPNQDEKDNIAFKELATSSAIAQDEYPQHVKFLDILSQTTKIPISLIKSDTSLASMGIDSISSIQVVAKSRASGFVIRAAQILKCDRVSELLESVSMTRSNGVAAQDKPHTHINGVQHRKKPSKDVNGIESILPASPGITWLVGMWQISRRRQFQYCFAYRLAKGTSTKRLEEAWIHLTKLHPILRSTFAVTDGSHVQVVTFHDLPGGRLWSTSRLEGNREEVDIVRGLTEEMVSNPLSTEQPPIRAILMQGNDSAYLVLHLHHFQYDAWSLDVLLNDLTTLYNGGKISPPGEGDMCNFLRYCQPSDTQKSEQREFWRTHLQIPFKPSLLTKRLVAPKIDKREVLICHRTLKNAEVLRDTARQLSISFSALLVSCWSHALANACNTRDVTFGLWQSGRSSDLEGIENMGVPCMNVLPIQVEFADTLSESLCRSINSHLRQRTGIVEQTLLEDIRNWTELERGPMFNVCLNILDFRIGSHADEKEGKLLEPLNIPYYIPDRPDRDDSRMKTLSICDLVKDSLMAEIIVRGDDIDISIEYDPNYLDESGARSLIDNCSKALRKFQRVPS</sequence>
<dbReference type="GO" id="GO:0005737">
    <property type="term" value="C:cytoplasm"/>
    <property type="evidence" value="ECO:0007669"/>
    <property type="project" value="TreeGrafter"/>
</dbReference>
<organism evidence="6 7">
    <name type="scientific">Schizopora paradoxa</name>
    <dbReference type="NCBI Taxonomy" id="27342"/>
    <lineage>
        <taxon>Eukaryota</taxon>
        <taxon>Fungi</taxon>
        <taxon>Dikarya</taxon>
        <taxon>Basidiomycota</taxon>
        <taxon>Agaricomycotina</taxon>
        <taxon>Agaricomycetes</taxon>
        <taxon>Hymenochaetales</taxon>
        <taxon>Schizoporaceae</taxon>
        <taxon>Schizopora</taxon>
    </lineage>
</organism>
<dbReference type="CDD" id="cd05930">
    <property type="entry name" value="A_NRPS"/>
    <property type="match status" value="1"/>
</dbReference>
<dbReference type="SUPFAM" id="SSF47336">
    <property type="entry name" value="ACP-like"/>
    <property type="match status" value="3"/>
</dbReference>
<dbReference type="InterPro" id="IPR042099">
    <property type="entry name" value="ANL_N_sf"/>
</dbReference>
<dbReference type="InterPro" id="IPR036736">
    <property type="entry name" value="ACP-like_sf"/>
</dbReference>
<protein>
    <submittedName>
        <fullName evidence="6">AMP-binding-domain-containing protein</fullName>
    </submittedName>
</protein>
<dbReference type="InterPro" id="IPR045851">
    <property type="entry name" value="AMP-bd_C_sf"/>
</dbReference>
<evidence type="ECO:0000313" key="6">
    <source>
        <dbReference type="EMBL" id="KLO14184.1"/>
    </source>
</evidence>
<dbReference type="PROSITE" id="PS00455">
    <property type="entry name" value="AMP_BINDING"/>
    <property type="match status" value="1"/>
</dbReference>
<dbReference type="GO" id="GO:0043041">
    <property type="term" value="P:amino acid activation for nonribosomal peptide biosynthetic process"/>
    <property type="evidence" value="ECO:0007669"/>
    <property type="project" value="TreeGrafter"/>
</dbReference>
<dbReference type="GO" id="GO:0031177">
    <property type="term" value="F:phosphopantetheine binding"/>
    <property type="evidence" value="ECO:0007669"/>
    <property type="project" value="InterPro"/>
</dbReference>
<dbReference type="InterPro" id="IPR000873">
    <property type="entry name" value="AMP-dep_synth/lig_dom"/>
</dbReference>
<dbReference type="EMBL" id="KQ085947">
    <property type="protein sequence ID" value="KLO14184.1"/>
    <property type="molecule type" value="Genomic_DNA"/>
</dbReference>
<feature type="domain" description="Carrier" evidence="5">
    <location>
        <begin position="1313"/>
        <end position="1386"/>
    </location>
</feature>
<evidence type="ECO:0000256" key="2">
    <source>
        <dbReference type="ARBA" id="ARBA00022553"/>
    </source>
</evidence>
<dbReference type="Gene3D" id="3.30.300.30">
    <property type="match status" value="1"/>
</dbReference>
<dbReference type="PANTHER" id="PTHR45527:SF1">
    <property type="entry name" value="FATTY ACID SYNTHASE"/>
    <property type="match status" value="1"/>
</dbReference>
<dbReference type="PROSITE" id="PS00012">
    <property type="entry name" value="PHOSPHOPANTETHEINE"/>
    <property type="match status" value="2"/>
</dbReference>
<dbReference type="GO" id="GO:0016874">
    <property type="term" value="F:ligase activity"/>
    <property type="evidence" value="ECO:0007669"/>
    <property type="project" value="UniProtKB-KW"/>
</dbReference>
<evidence type="ECO:0000256" key="3">
    <source>
        <dbReference type="ARBA" id="ARBA00022598"/>
    </source>
</evidence>
<keyword evidence="4" id="KW-0511">Multifunctional enzyme</keyword>
<dbReference type="GO" id="GO:0044550">
    <property type="term" value="P:secondary metabolite biosynthetic process"/>
    <property type="evidence" value="ECO:0007669"/>
    <property type="project" value="TreeGrafter"/>
</dbReference>
<dbReference type="InterPro" id="IPR020806">
    <property type="entry name" value="PKS_PP-bd"/>
</dbReference>
<dbReference type="SMART" id="SM00823">
    <property type="entry name" value="PKS_PP"/>
    <property type="match status" value="2"/>
</dbReference>
<keyword evidence="7" id="KW-1185">Reference proteome</keyword>
<dbReference type="Gene3D" id="3.30.559.30">
    <property type="entry name" value="Nonribosomal peptide synthetase, condensation domain"/>
    <property type="match status" value="3"/>
</dbReference>
<keyword evidence="2" id="KW-0597">Phosphoprotein</keyword>
<evidence type="ECO:0000256" key="4">
    <source>
        <dbReference type="ARBA" id="ARBA00023268"/>
    </source>
</evidence>
<dbReference type="OrthoDB" id="416786at2759"/>
<dbReference type="InterPro" id="IPR020845">
    <property type="entry name" value="AMP-binding_CS"/>
</dbReference>
<proteinExistence type="predicted"/>
<dbReference type="Pfam" id="PF00668">
    <property type="entry name" value="Condensation"/>
    <property type="match status" value="3"/>
</dbReference>
<dbReference type="Gene3D" id="1.10.1200.10">
    <property type="entry name" value="ACP-like"/>
    <property type="match status" value="3"/>
</dbReference>
<dbReference type="STRING" id="27342.A0A0H2RQN6"/>
<dbReference type="SMART" id="SM01294">
    <property type="entry name" value="PKS_PP_betabranch"/>
    <property type="match status" value="1"/>
</dbReference>